<accession>A0A117M3W5</accession>
<sequence>MSCCIYLIRHGETEWNALMKYQGQTDVPLSDNGRRQAELISKRLASERIQGIYASDLIRAYETANIISAHHDLRVKTVPNLRELNFGAWEGLTQKELKETFANEIRQWWKNPLSTRIPGGESLNEMVERSVKVIKNLVEKHAGENVVVVTHGGVIRSIVGSVLEMDLNKYWRLRLDNACLNIIDFPAWEKGILMLFNDCSHLKFSINWSINNKK</sequence>
<dbReference type="PATRIC" id="fig|110500.4.peg.562"/>
<dbReference type="SMART" id="SM00855">
    <property type="entry name" value="PGAM"/>
    <property type="match status" value="1"/>
</dbReference>
<dbReference type="Gene3D" id="3.40.50.1240">
    <property type="entry name" value="Phosphoglycerate mutase-like"/>
    <property type="match status" value="1"/>
</dbReference>
<comment type="caution">
    <text evidence="4">The sequence shown here is derived from an EMBL/GenBank/DDBJ whole genome shotgun (WGS) entry which is preliminary data.</text>
</comment>
<dbReference type="InterPro" id="IPR029033">
    <property type="entry name" value="His_PPase_superfam"/>
</dbReference>
<dbReference type="SUPFAM" id="SSF53254">
    <property type="entry name" value="Phosphoglycerate mutase-like"/>
    <property type="match status" value="1"/>
</dbReference>
<protein>
    <recommendedName>
        <fullName evidence="1">Alpha-ribazole phosphatase</fullName>
        <ecNumber evidence="1">3.1.3.73</ecNumber>
    </recommendedName>
</protein>
<dbReference type="GO" id="GO:0009236">
    <property type="term" value="P:cobalamin biosynthetic process"/>
    <property type="evidence" value="ECO:0007669"/>
    <property type="project" value="UniProtKB-UniRule"/>
</dbReference>
<dbReference type="InterPro" id="IPR001345">
    <property type="entry name" value="PG/BPGM_mutase_AS"/>
</dbReference>
<evidence type="ECO:0000313" key="4">
    <source>
        <dbReference type="EMBL" id="KUK82961.1"/>
    </source>
</evidence>
<dbReference type="Proteomes" id="UP000054705">
    <property type="component" value="Unassembled WGS sequence"/>
</dbReference>
<feature type="active site" description="Tele-phosphohistidine intermediate" evidence="2">
    <location>
        <position position="10"/>
    </location>
</feature>
<dbReference type="CDD" id="cd07067">
    <property type="entry name" value="HP_PGM_like"/>
    <property type="match status" value="1"/>
</dbReference>
<feature type="active site" description="Proton donor/acceptor" evidence="2">
    <location>
        <position position="83"/>
    </location>
</feature>
<name>A0A117M3W5_9FIRM</name>
<dbReference type="EMBL" id="LGGS01000056">
    <property type="protein sequence ID" value="KUK82961.1"/>
    <property type="molecule type" value="Genomic_DNA"/>
</dbReference>
<dbReference type="AlphaFoldDB" id="A0A117M3W5"/>
<feature type="binding site" evidence="3">
    <location>
        <begin position="9"/>
        <end position="16"/>
    </location>
    <ligand>
        <name>substrate</name>
    </ligand>
</feature>
<evidence type="ECO:0000256" key="2">
    <source>
        <dbReference type="PIRSR" id="PIRSR613078-1"/>
    </source>
</evidence>
<evidence type="ECO:0000256" key="1">
    <source>
        <dbReference type="NCBIfam" id="TIGR03162"/>
    </source>
</evidence>
<evidence type="ECO:0000256" key="3">
    <source>
        <dbReference type="PIRSR" id="PIRSR613078-2"/>
    </source>
</evidence>
<dbReference type="NCBIfam" id="TIGR03162">
    <property type="entry name" value="ribazole_cobC"/>
    <property type="match status" value="1"/>
</dbReference>
<dbReference type="PROSITE" id="PS00175">
    <property type="entry name" value="PG_MUTASE"/>
    <property type="match status" value="1"/>
</dbReference>
<dbReference type="InterPro" id="IPR050275">
    <property type="entry name" value="PGM_Phosphatase"/>
</dbReference>
<evidence type="ECO:0000313" key="5">
    <source>
        <dbReference type="Proteomes" id="UP000054705"/>
    </source>
</evidence>
<dbReference type="Pfam" id="PF00300">
    <property type="entry name" value="His_Phos_1"/>
    <property type="match status" value="1"/>
</dbReference>
<dbReference type="InterPro" id="IPR017578">
    <property type="entry name" value="Ribazole_CobC"/>
</dbReference>
<feature type="binding site" evidence="3">
    <location>
        <position position="59"/>
    </location>
    <ligand>
        <name>substrate</name>
    </ligand>
</feature>
<organism evidence="4 5">
    <name type="scientific">Pelotomaculum thermopropionicum</name>
    <dbReference type="NCBI Taxonomy" id="110500"/>
    <lineage>
        <taxon>Bacteria</taxon>
        <taxon>Bacillati</taxon>
        <taxon>Bacillota</taxon>
        <taxon>Clostridia</taxon>
        <taxon>Eubacteriales</taxon>
        <taxon>Desulfotomaculaceae</taxon>
        <taxon>Pelotomaculum</taxon>
    </lineage>
</organism>
<dbReference type="InterPro" id="IPR013078">
    <property type="entry name" value="His_Pase_superF_clade-1"/>
</dbReference>
<dbReference type="GO" id="GO:0043755">
    <property type="term" value="F:alpha-ribazole phosphatase activity"/>
    <property type="evidence" value="ECO:0007669"/>
    <property type="project" value="UniProtKB-UniRule"/>
</dbReference>
<dbReference type="PANTHER" id="PTHR48100">
    <property type="entry name" value="BROAD-SPECIFICITY PHOSPHATASE YOR283W-RELATED"/>
    <property type="match status" value="1"/>
</dbReference>
<gene>
    <name evidence="4" type="ORF">XD97_0303</name>
</gene>
<reference evidence="5" key="1">
    <citation type="journal article" date="2015" name="MBio">
        <title>Genome-Resolved Metagenomic Analysis Reveals Roles for Candidate Phyla and Other Microbial Community Members in Biogeochemical Transformations in Oil Reservoirs.</title>
        <authorList>
            <person name="Hu P."/>
            <person name="Tom L."/>
            <person name="Singh A."/>
            <person name="Thomas B.C."/>
            <person name="Baker B.J."/>
            <person name="Piceno Y.M."/>
            <person name="Andersen G.L."/>
            <person name="Banfield J.F."/>
        </authorList>
    </citation>
    <scope>NUCLEOTIDE SEQUENCE [LARGE SCALE GENOMIC DNA]</scope>
</reference>
<dbReference type="EC" id="3.1.3.73" evidence="1"/>
<proteinExistence type="predicted"/>